<reference evidence="1" key="1">
    <citation type="submission" date="2023-10" db="EMBL/GenBank/DDBJ databases">
        <title>Genome assemblies of two species of porcelain crab, Petrolisthes cinctipes and Petrolisthes manimaculis (Anomura: Porcellanidae).</title>
        <authorList>
            <person name="Angst P."/>
        </authorList>
    </citation>
    <scope>NUCLEOTIDE SEQUENCE</scope>
    <source>
        <strain evidence="1">PB745_01</strain>
        <tissue evidence="1">Gill</tissue>
    </source>
</reference>
<dbReference type="AlphaFoldDB" id="A0AAE1BK03"/>
<accession>A0AAE1BK03</accession>
<gene>
    <name evidence="1" type="ORF">Pcinc_041228</name>
</gene>
<name>A0AAE1BK03_PETCI</name>
<keyword evidence="2" id="KW-1185">Reference proteome</keyword>
<proteinExistence type="predicted"/>
<evidence type="ECO:0000313" key="1">
    <source>
        <dbReference type="EMBL" id="KAK3852171.1"/>
    </source>
</evidence>
<comment type="caution">
    <text evidence="1">The sequence shown here is derived from an EMBL/GenBank/DDBJ whole genome shotgun (WGS) entry which is preliminary data.</text>
</comment>
<evidence type="ECO:0000313" key="2">
    <source>
        <dbReference type="Proteomes" id="UP001286313"/>
    </source>
</evidence>
<protein>
    <submittedName>
        <fullName evidence="1">Uncharacterized protein</fullName>
    </submittedName>
</protein>
<organism evidence="1 2">
    <name type="scientific">Petrolisthes cinctipes</name>
    <name type="common">Flat porcelain crab</name>
    <dbReference type="NCBI Taxonomy" id="88211"/>
    <lineage>
        <taxon>Eukaryota</taxon>
        <taxon>Metazoa</taxon>
        <taxon>Ecdysozoa</taxon>
        <taxon>Arthropoda</taxon>
        <taxon>Crustacea</taxon>
        <taxon>Multicrustacea</taxon>
        <taxon>Malacostraca</taxon>
        <taxon>Eumalacostraca</taxon>
        <taxon>Eucarida</taxon>
        <taxon>Decapoda</taxon>
        <taxon>Pleocyemata</taxon>
        <taxon>Anomura</taxon>
        <taxon>Galatheoidea</taxon>
        <taxon>Porcellanidae</taxon>
        <taxon>Petrolisthes</taxon>
    </lineage>
</organism>
<sequence length="162" mass="18441">MPAATELMRPRIHVACRLVLPSYLAATELMRPRIHVACRLVLPSCLAVTELMRPRIHVACRLVLPSCLAVTELMRPRIHVACRLVLPSCLAVTELMRPRSTDDKPNSVTWDSDYFHHRGQNYLVAVDRWAYSNWPFVEEGAGDSPGANYCSAPHLRHLQYQR</sequence>
<dbReference type="Proteomes" id="UP001286313">
    <property type="component" value="Unassembled WGS sequence"/>
</dbReference>
<dbReference type="EMBL" id="JAWQEG010007554">
    <property type="protein sequence ID" value="KAK3852171.1"/>
    <property type="molecule type" value="Genomic_DNA"/>
</dbReference>